<dbReference type="Gene3D" id="3.30.420.10">
    <property type="entry name" value="Ribonuclease H-like superfamily/Ribonuclease H"/>
    <property type="match status" value="1"/>
</dbReference>
<dbReference type="SUPFAM" id="SSF53098">
    <property type="entry name" value="Ribonuclease H-like"/>
    <property type="match status" value="1"/>
</dbReference>
<protein>
    <recommendedName>
        <fullName evidence="1">RNase H type-1 domain-containing protein</fullName>
    </recommendedName>
</protein>
<keyword evidence="3" id="KW-1185">Reference proteome</keyword>
<dbReference type="AlphaFoldDB" id="A0A151ITG8"/>
<dbReference type="EMBL" id="KQ981039">
    <property type="protein sequence ID" value="KYN10135.1"/>
    <property type="molecule type" value="Genomic_DNA"/>
</dbReference>
<dbReference type="InterPro" id="IPR036397">
    <property type="entry name" value="RNaseH_sf"/>
</dbReference>
<dbReference type="InterPro" id="IPR002156">
    <property type="entry name" value="RNaseH_domain"/>
</dbReference>
<name>A0A151ITG8_9HYME</name>
<dbReference type="CDD" id="cd09276">
    <property type="entry name" value="Rnase_HI_RT_non_LTR"/>
    <property type="match status" value="1"/>
</dbReference>
<dbReference type="GO" id="GO:0003676">
    <property type="term" value="F:nucleic acid binding"/>
    <property type="evidence" value="ECO:0007669"/>
    <property type="project" value="InterPro"/>
</dbReference>
<dbReference type="GO" id="GO:0004523">
    <property type="term" value="F:RNA-DNA hybrid ribonuclease activity"/>
    <property type="evidence" value="ECO:0007669"/>
    <property type="project" value="InterPro"/>
</dbReference>
<dbReference type="InterPro" id="IPR012337">
    <property type="entry name" value="RNaseH-like_sf"/>
</dbReference>
<dbReference type="Proteomes" id="UP000078492">
    <property type="component" value="Unassembled WGS sequence"/>
</dbReference>
<evidence type="ECO:0000313" key="3">
    <source>
        <dbReference type="Proteomes" id="UP000078492"/>
    </source>
</evidence>
<reference evidence="2 3" key="1">
    <citation type="submission" date="2015-09" db="EMBL/GenBank/DDBJ databases">
        <title>Trachymyrmex cornetzi WGS genome.</title>
        <authorList>
            <person name="Nygaard S."/>
            <person name="Hu H."/>
            <person name="Boomsma J."/>
            <person name="Zhang G."/>
        </authorList>
    </citation>
    <scope>NUCLEOTIDE SEQUENCE [LARGE SCALE GENOMIC DNA]</scope>
    <source>
        <strain evidence="2">Tcor2-1</strain>
        <tissue evidence="2">Whole body</tissue>
    </source>
</reference>
<accession>A0A151ITG8</accession>
<proteinExistence type="predicted"/>
<evidence type="ECO:0000313" key="2">
    <source>
        <dbReference type="EMBL" id="KYN10135.1"/>
    </source>
</evidence>
<dbReference type="STRING" id="471704.A0A151ITG8"/>
<evidence type="ECO:0000259" key="1">
    <source>
        <dbReference type="PROSITE" id="PS50879"/>
    </source>
</evidence>
<organism evidence="2 3">
    <name type="scientific">Trachymyrmex cornetzi</name>
    <dbReference type="NCBI Taxonomy" id="471704"/>
    <lineage>
        <taxon>Eukaryota</taxon>
        <taxon>Metazoa</taxon>
        <taxon>Ecdysozoa</taxon>
        <taxon>Arthropoda</taxon>
        <taxon>Hexapoda</taxon>
        <taxon>Insecta</taxon>
        <taxon>Pterygota</taxon>
        <taxon>Neoptera</taxon>
        <taxon>Endopterygota</taxon>
        <taxon>Hymenoptera</taxon>
        <taxon>Apocrita</taxon>
        <taxon>Aculeata</taxon>
        <taxon>Formicoidea</taxon>
        <taxon>Formicidae</taxon>
        <taxon>Myrmicinae</taxon>
        <taxon>Trachymyrmex</taxon>
    </lineage>
</organism>
<dbReference type="PROSITE" id="PS50879">
    <property type="entry name" value="RNASE_H_1"/>
    <property type="match status" value="1"/>
</dbReference>
<feature type="domain" description="RNase H type-1" evidence="1">
    <location>
        <begin position="8"/>
        <end position="141"/>
    </location>
</feature>
<gene>
    <name evidence="2" type="ORF">ALC57_17730</name>
</gene>
<sequence>MDNTAELRKEAITFYTDGSKLDERGCAGAASYSPELGVSFRYKLTPDTTVFTAEAWAIYQTLLLIQDVGYSKAIIFSDSKSVLESINSSKIINRNYVIHWIKRLLRSSSVRGIDVSPSWIPAHRGIPGNEIADRAAKEATEEGGRDNFKLPSSDLVLIADRNARERFIGYFEEASFNTGTQFARFYSEHYGKTWFYHMSLRRQEIVLINRLRANHYNLNYSLHRKNMVDSPVCPCGDPRQDVNHVIFHCPLSRGRFAPLSKFLLKSFPLHSGYFSHANQTASRIMQALTRIFQVIEFIDLRLPPPFPLASSFTSVLLLWSGVGGGVWGWDGWGGFYMVFFLL</sequence>
<dbReference type="Pfam" id="PF00075">
    <property type="entry name" value="RNase_H"/>
    <property type="match status" value="1"/>
</dbReference>